<dbReference type="EMBL" id="JAAAIL010001680">
    <property type="protein sequence ID" value="KAG0266399.1"/>
    <property type="molecule type" value="Genomic_DNA"/>
</dbReference>
<dbReference type="Proteomes" id="UP001194580">
    <property type="component" value="Unassembled WGS sequence"/>
</dbReference>
<evidence type="ECO:0000313" key="2">
    <source>
        <dbReference type="EMBL" id="KAG0266399.1"/>
    </source>
</evidence>
<feature type="region of interest" description="Disordered" evidence="1">
    <location>
        <begin position="880"/>
        <end position="899"/>
    </location>
</feature>
<keyword evidence="3" id="KW-1185">Reference proteome</keyword>
<evidence type="ECO:0000256" key="1">
    <source>
        <dbReference type="SAM" id="MobiDB-lite"/>
    </source>
</evidence>
<reference evidence="2" key="1">
    <citation type="journal article" date="2020" name="Fungal Divers.">
        <title>Resolving the Mortierellaceae phylogeny through synthesis of multi-gene phylogenetics and phylogenomics.</title>
        <authorList>
            <person name="Vandepol N."/>
            <person name="Liber J."/>
            <person name="Desiro A."/>
            <person name="Na H."/>
            <person name="Kennedy M."/>
            <person name="Barry K."/>
            <person name="Grigoriev I.V."/>
            <person name="Miller A.N."/>
            <person name="O'Donnell K."/>
            <person name="Stajich J.E."/>
            <person name="Bonito G."/>
        </authorList>
    </citation>
    <scope>NUCLEOTIDE SEQUENCE</scope>
    <source>
        <strain evidence="2">NRRL 28262</strain>
    </source>
</reference>
<feature type="non-terminal residue" evidence="2">
    <location>
        <position position="899"/>
    </location>
</feature>
<gene>
    <name evidence="2" type="ORF">BGZ95_003064</name>
</gene>
<protein>
    <submittedName>
        <fullName evidence="2">Uncharacterized protein</fullName>
    </submittedName>
</protein>
<feature type="compositionally biased region" description="Low complexity" evidence="1">
    <location>
        <begin position="312"/>
        <end position="321"/>
    </location>
</feature>
<organism evidence="2 3">
    <name type="scientific">Linnemannia exigua</name>
    <dbReference type="NCBI Taxonomy" id="604196"/>
    <lineage>
        <taxon>Eukaryota</taxon>
        <taxon>Fungi</taxon>
        <taxon>Fungi incertae sedis</taxon>
        <taxon>Mucoromycota</taxon>
        <taxon>Mortierellomycotina</taxon>
        <taxon>Mortierellomycetes</taxon>
        <taxon>Mortierellales</taxon>
        <taxon>Mortierellaceae</taxon>
        <taxon>Linnemannia</taxon>
    </lineage>
</organism>
<comment type="caution">
    <text evidence="2">The sequence shown here is derived from an EMBL/GenBank/DDBJ whole genome shotgun (WGS) entry which is preliminary data.</text>
</comment>
<feature type="region of interest" description="Disordered" evidence="1">
    <location>
        <begin position="168"/>
        <end position="196"/>
    </location>
</feature>
<feature type="region of interest" description="Disordered" evidence="1">
    <location>
        <begin position="312"/>
        <end position="335"/>
    </location>
</feature>
<name>A0AAD4D4P6_9FUNG</name>
<sequence>MTSRRAGTTATGATTARATTVGGGIRHQLSPIPAQILEAWTEETLISRRATQKEIETLFPKILTLFHSNGHLPKKDWSSKDREALAQCLEIMRLRVGLCRMLDSAWKEFHGDRPFEFQVPEVEEQEQEQEGLKKHTDLVARSIVEEAMARPGNGSYSTCVRGPYQTTPYNSLPRDSTESSHRYNTTGGGGVGQEGSINQREPLVQYHPHPETTMPSDFDRLSRPVEFISSPVEFLIRLRIEEEPQWPYAEVLRYAAQGRRFRELFSQYAFRLGRLLGMFEVEWTFPAWQKAEIFFILKATVGKEVFGQMEAAAQQQQLQQRQDPDNSNGEGRMEPLAEGSCGRFCEVLAFMAGPDDALAQESCGRMMRRQSKRENLGGDGQEASVVEDERPVRYYPFPEKRSNPAYQFIASPFEFLTKLRIQYEREVLGRFRSDSNVNGYKNDDNLPNYDNHAGDYQDDINYAQYIHRAASDHFPTLEQFQTKAMLNRDQSYPHIEHWTWKEYESILVDAAIPTPQKMDEVLQYAQQGRHKHEPYKVYARRLRRLVDMYKVDSSLPVPWISHPIYFALNRSVSCTALDYMRLYWDMIQWDPRKEDNEHGLAELTTCGRFVEMLGYLDGPEDTPEYMKMEAARRRAKKMAGGGVAMPVYNDERPVRYHPSPETMHFADPDFKYIATPIEFLLNLRIQFEQMQLRRANGDNTENDDYYIEYGFSDKDPNDIDTDFDYADYIHKAVIGHPPTLEGYNTRVMLNRRRTYSLVKQWDWKRYEWAFVQEAIPYPNERVDQVIQYARQGRYKHEPYKEYGQRLRRLVDMYAVKEFPLPIQNRIFAILERSVEWETLDLMRVSWRLKQKDPNGEFCEDGQAMRKAAIQKYEQEWNGFTAAATDGSADGHGGDGEGNP</sequence>
<dbReference type="AlphaFoldDB" id="A0AAD4D4P6"/>
<evidence type="ECO:0000313" key="3">
    <source>
        <dbReference type="Proteomes" id="UP001194580"/>
    </source>
</evidence>
<proteinExistence type="predicted"/>
<accession>A0AAD4D4P6</accession>